<evidence type="ECO:0000259" key="1">
    <source>
        <dbReference type="PROSITE" id="PS50234"/>
    </source>
</evidence>
<dbReference type="SMART" id="SM00327">
    <property type="entry name" value="VWA"/>
    <property type="match status" value="1"/>
</dbReference>
<dbReference type="PANTHER" id="PTHR45737">
    <property type="entry name" value="VON WILLEBRAND FACTOR A DOMAIN-CONTAINING PROTEIN 5A"/>
    <property type="match status" value="1"/>
</dbReference>
<dbReference type="Proteomes" id="UP000077266">
    <property type="component" value="Unassembled WGS sequence"/>
</dbReference>
<dbReference type="InterPro" id="IPR002035">
    <property type="entry name" value="VWF_A"/>
</dbReference>
<dbReference type="AlphaFoldDB" id="A0A165DCE8"/>
<dbReference type="SUPFAM" id="SSF53300">
    <property type="entry name" value="vWA-like"/>
    <property type="match status" value="1"/>
</dbReference>
<evidence type="ECO:0000313" key="2">
    <source>
        <dbReference type="EMBL" id="KZV84230.1"/>
    </source>
</evidence>
<accession>A0A165DCE8</accession>
<organism evidence="2 3">
    <name type="scientific">Exidia glandulosa HHB12029</name>
    <dbReference type="NCBI Taxonomy" id="1314781"/>
    <lineage>
        <taxon>Eukaryota</taxon>
        <taxon>Fungi</taxon>
        <taxon>Dikarya</taxon>
        <taxon>Basidiomycota</taxon>
        <taxon>Agaricomycotina</taxon>
        <taxon>Agaricomycetes</taxon>
        <taxon>Auriculariales</taxon>
        <taxon>Exidiaceae</taxon>
        <taxon>Exidia</taxon>
    </lineage>
</organism>
<feature type="domain" description="VWFA" evidence="1">
    <location>
        <begin position="51"/>
        <end position="226"/>
    </location>
</feature>
<dbReference type="PANTHER" id="PTHR45737:SF6">
    <property type="entry name" value="VON WILLEBRAND FACTOR A DOMAIN-CONTAINING PROTEIN 5A"/>
    <property type="match status" value="1"/>
</dbReference>
<dbReference type="Pfam" id="PF13768">
    <property type="entry name" value="VWA_3"/>
    <property type="match status" value="1"/>
</dbReference>
<dbReference type="InParanoid" id="A0A165DCE8"/>
<gene>
    <name evidence="2" type="ORF">EXIGLDRAFT_296125</name>
</gene>
<reference evidence="2 3" key="1">
    <citation type="journal article" date="2016" name="Mol. Biol. Evol.">
        <title>Comparative Genomics of Early-Diverging Mushroom-Forming Fungi Provides Insights into the Origins of Lignocellulose Decay Capabilities.</title>
        <authorList>
            <person name="Nagy L.G."/>
            <person name="Riley R."/>
            <person name="Tritt A."/>
            <person name="Adam C."/>
            <person name="Daum C."/>
            <person name="Floudas D."/>
            <person name="Sun H."/>
            <person name="Yadav J.S."/>
            <person name="Pangilinan J."/>
            <person name="Larsson K.H."/>
            <person name="Matsuura K."/>
            <person name="Barry K."/>
            <person name="Labutti K."/>
            <person name="Kuo R."/>
            <person name="Ohm R.A."/>
            <person name="Bhattacharya S.S."/>
            <person name="Shirouzu T."/>
            <person name="Yoshinaga Y."/>
            <person name="Martin F.M."/>
            <person name="Grigoriev I.V."/>
            <person name="Hibbett D.S."/>
        </authorList>
    </citation>
    <scope>NUCLEOTIDE SEQUENCE [LARGE SCALE GENOMIC DNA]</scope>
    <source>
        <strain evidence="2 3">HHB12029</strain>
    </source>
</reference>
<sequence length="289" mass="31550">MDRDVVIAVKASGLDSPRCVLERLQHEQETSNCFALTLVHRFALKPLDIQDYIFLVDRSGSMEGQRIAKVRDALQIMLRSLPFRGTSFNIVSFGSRFDALWSGPREYTAKSVDEASALVDGMKADYSGTEIQKVLEFAFAMRAQDKPTVVIVLTDGEARDVSGVVTSLSTVVSAAEGFLRVFTLGVGEQVSKEMCDGIARAGRGVASYVGSDENPDAKLVTLLRATRTLAVQDVSVDWRVTMDPERNDDCVVVDAHLEDETPAAPIALFGVASPRRGRRCRSGWGRTSA</sequence>
<dbReference type="STRING" id="1314781.A0A165DCE8"/>
<name>A0A165DCE8_EXIGL</name>
<proteinExistence type="predicted"/>
<dbReference type="PROSITE" id="PS50234">
    <property type="entry name" value="VWFA"/>
    <property type="match status" value="1"/>
</dbReference>
<protein>
    <submittedName>
        <fullName evidence="2">VWA-like protein</fullName>
    </submittedName>
</protein>
<dbReference type="InterPro" id="IPR036465">
    <property type="entry name" value="vWFA_dom_sf"/>
</dbReference>
<dbReference type="OrthoDB" id="1729737at2759"/>
<keyword evidence="3" id="KW-1185">Reference proteome</keyword>
<evidence type="ECO:0000313" key="3">
    <source>
        <dbReference type="Proteomes" id="UP000077266"/>
    </source>
</evidence>
<dbReference type="Gene3D" id="3.40.50.410">
    <property type="entry name" value="von Willebrand factor, type A domain"/>
    <property type="match status" value="1"/>
</dbReference>
<dbReference type="EMBL" id="KV426234">
    <property type="protein sequence ID" value="KZV84230.1"/>
    <property type="molecule type" value="Genomic_DNA"/>
</dbReference>